<gene>
    <name evidence="10" type="ORF">E1261_37615</name>
</gene>
<keyword evidence="5" id="KW-0378">Hydrolase</keyword>
<dbReference type="SUPFAM" id="SSF55811">
    <property type="entry name" value="Nudix"/>
    <property type="match status" value="1"/>
</dbReference>
<comment type="cofactor">
    <cofactor evidence="1">
        <name>Mn(2+)</name>
        <dbReference type="ChEBI" id="CHEBI:29035"/>
    </cofactor>
</comment>
<keyword evidence="11" id="KW-1185">Reference proteome</keyword>
<sequence length="266" mass="28548">MGAGAAGGRAVTFDDVQIPDWLHPLAKASADVDPNVLSRFLPPDDPSVRSSAVLILLAEGNDGPEVLLTERSWTMRKHAGQIAFPGGGVDPEDGTGETGLIRTALREAWEETGLDPAGVVPFAIWPALWVPVSNFGVSPVLAWWRTPSPVAVVDPAEVASVLTVPVQTLADPALRVTCRHPSGFTGPAFLVGDLFVWGFTAGLLDKLLMLGGWARDWDPSNVVPLPDRLVEAAWRSEGRRSEDVRRMTAIEHDLGRTDGNDPEDVE</sequence>
<dbReference type="PANTHER" id="PTHR12992">
    <property type="entry name" value="NUDIX HYDROLASE"/>
    <property type="match status" value="1"/>
</dbReference>
<dbReference type="InterPro" id="IPR045121">
    <property type="entry name" value="CoAse"/>
</dbReference>
<evidence type="ECO:0000256" key="2">
    <source>
        <dbReference type="ARBA" id="ARBA00001946"/>
    </source>
</evidence>
<dbReference type="InterPro" id="IPR015797">
    <property type="entry name" value="NUDIX_hydrolase-like_dom_sf"/>
</dbReference>
<dbReference type="PANTHER" id="PTHR12992:SF11">
    <property type="entry name" value="MITOCHONDRIAL COENZYME A DIPHOSPHATASE NUDT8"/>
    <property type="match status" value="1"/>
</dbReference>
<evidence type="ECO:0000256" key="1">
    <source>
        <dbReference type="ARBA" id="ARBA00001936"/>
    </source>
</evidence>
<keyword evidence="7" id="KW-0464">Manganese</keyword>
<reference evidence="10 11" key="1">
    <citation type="submission" date="2019-03" db="EMBL/GenBank/DDBJ databases">
        <title>Draft genome sequences of novel Actinobacteria.</title>
        <authorList>
            <person name="Sahin N."/>
            <person name="Ay H."/>
            <person name="Saygin H."/>
        </authorList>
    </citation>
    <scope>NUCLEOTIDE SEQUENCE [LARGE SCALE GENOMIC DNA]</scope>
    <source>
        <strain evidence="10 11">JCM 30547</strain>
    </source>
</reference>
<proteinExistence type="inferred from homology"/>
<protein>
    <submittedName>
        <fullName evidence="10">CoA pyrophosphatase</fullName>
    </submittedName>
</protein>
<evidence type="ECO:0000313" key="11">
    <source>
        <dbReference type="Proteomes" id="UP000295075"/>
    </source>
</evidence>
<accession>A0A4R4P8C5</accession>
<evidence type="ECO:0000259" key="9">
    <source>
        <dbReference type="PROSITE" id="PS51462"/>
    </source>
</evidence>
<keyword evidence="4" id="KW-0479">Metal-binding</keyword>
<evidence type="ECO:0000256" key="7">
    <source>
        <dbReference type="ARBA" id="ARBA00023211"/>
    </source>
</evidence>
<dbReference type="PROSITE" id="PS01293">
    <property type="entry name" value="NUDIX_COA"/>
    <property type="match status" value="1"/>
</dbReference>
<name>A0A4R4P8C5_9ACTN</name>
<feature type="domain" description="Nudix hydrolase" evidence="9">
    <location>
        <begin position="48"/>
        <end position="191"/>
    </location>
</feature>
<evidence type="ECO:0000313" key="10">
    <source>
        <dbReference type="EMBL" id="TDC17160.1"/>
    </source>
</evidence>
<dbReference type="GO" id="GO:0009132">
    <property type="term" value="P:nucleoside diphosphate metabolic process"/>
    <property type="evidence" value="ECO:0007669"/>
    <property type="project" value="InterPro"/>
</dbReference>
<feature type="compositionally biased region" description="Basic and acidic residues" evidence="8">
    <location>
        <begin position="245"/>
        <end position="259"/>
    </location>
</feature>
<evidence type="ECO:0000256" key="4">
    <source>
        <dbReference type="ARBA" id="ARBA00022723"/>
    </source>
</evidence>
<comment type="caution">
    <text evidence="10">The sequence shown here is derived from an EMBL/GenBank/DDBJ whole genome shotgun (WGS) entry which is preliminary data.</text>
</comment>
<dbReference type="AlphaFoldDB" id="A0A4R4P8C5"/>
<organism evidence="10 11">
    <name type="scientific">Kribbella albertanoniae</name>
    <dbReference type="NCBI Taxonomy" id="1266829"/>
    <lineage>
        <taxon>Bacteria</taxon>
        <taxon>Bacillati</taxon>
        <taxon>Actinomycetota</taxon>
        <taxon>Actinomycetes</taxon>
        <taxon>Propionibacteriales</taxon>
        <taxon>Kribbellaceae</taxon>
        <taxon>Kribbella</taxon>
    </lineage>
</organism>
<dbReference type="InterPro" id="IPR000059">
    <property type="entry name" value="NUDIX_hydrolase_NudL_CS"/>
</dbReference>
<evidence type="ECO:0000256" key="5">
    <source>
        <dbReference type="ARBA" id="ARBA00022801"/>
    </source>
</evidence>
<dbReference type="EMBL" id="SMKA01000284">
    <property type="protein sequence ID" value="TDC17160.1"/>
    <property type="molecule type" value="Genomic_DNA"/>
</dbReference>
<evidence type="ECO:0000256" key="3">
    <source>
        <dbReference type="ARBA" id="ARBA00006506"/>
    </source>
</evidence>
<dbReference type="GO" id="GO:0030145">
    <property type="term" value="F:manganese ion binding"/>
    <property type="evidence" value="ECO:0007669"/>
    <property type="project" value="InterPro"/>
</dbReference>
<dbReference type="GO" id="GO:0010945">
    <property type="term" value="F:coenzyme A diphosphatase activity"/>
    <property type="evidence" value="ECO:0007669"/>
    <property type="project" value="InterPro"/>
</dbReference>
<dbReference type="CDD" id="cd03426">
    <property type="entry name" value="NUDIX_CoAse_Nudt7"/>
    <property type="match status" value="1"/>
</dbReference>
<dbReference type="OrthoDB" id="9802805at2"/>
<evidence type="ECO:0000256" key="8">
    <source>
        <dbReference type="SAM" id="MobiDB-lite"/>
    </source>
</evidence>
<dbReference type="InterPro" id="IPR000086">
    <property type="entry name" value="NUDIX_hydrolase_dom"/>
</dbReference>
<comment type="similarity">
    <text evidence="3">Belongs to the Nudix hydrolase family. PCD1 subfamily.</text>
</comment>
<feature type="region of interest" description="Disordered" evidence="8">
    <location>
        <begin position="245"/>
        <end position="266"/>
    </location>
</feature>
<keyword evidence="6" id="KW-0460">Magnesium</keyword>
<dbReference type="GO" id="GO:0000287">
    <property type="term" value="F:magnesium ion binding"/>
    <property type="evidence" value="ECO:0007669"/>
    <property type="project" value="InterPro"/>
</dbReference>
<comment type="cofactor">
    <cofactor evidence="2">
        <name>Mg(2+)</name>
        <dbReference type="ChEBI" id="CHEBI:18420"/>
    </cofactor>
</comment>
<evidence type="ECO:0000256" key="6">
    <source>
        <dbReference type="ARBA" id="ARBA00022842"/>
    </source>
</evidence>
<dbReference type="Gene3D" id="3.90.79.10">
    <property type="entry name" value="Nucleoside Triphosphate Pyrophosphohydrolase"/>
    <property type="match status" value="1"/>
</dbReference>
<dbReference type="Pfam" id="PF00293">
    <property type="entry name" value="NUDIX"/>
    <property type="match status" value="1"/>
</dbReference>
<dbReference type="PROSITE" id="PS51462">
    <property type="entry name" value="NUDIX"/>
    <property type="match status" value="1"/>
</dbReference>
<dbReference type="Proteomes" id="UP000295075">
    <property type="component" value="Unassembled WGS sequence"/>
</dbReference>